<evidence type="ECO:0000313" key="12">
    <source>
        <dbReference type="Proteomes" id="UP000807353"/>
    </source>
</evidence>
<evidence type="ECO:0000313" key="11">
    <source>
        <dbReference type="EMBL" id="KAF9464001.1"/>
    </source>
</evidence>
<dbReference type="SUPFAM" id="SSF56112">
    <property type="entry name" value="Protein kinase-like (PK-like)"/>
    <property type="match status" value="1"/>
</dbReference>
<feature type="domain" description="Protein kinase" evidence="10">
    <location>
        <begin position="1"/>
        <end position="316"/>
    </location>
</feature>
<comment type="catalytic activity">
    <reaction evidence="7">
        <text>L-threonyl-[protein] + ATP = O-phospho-L-threonyl-[protein] + ADP + H(+)</text>
        <dbReference type="Rhea" id="RHEA:46608"/>
        <dbReference type="Rhea" id="RHEA-COMP:11060"/>
        <dbReference type="Rhea" id="RHEA-COMP:11605"/>
        <dbReference type="ChEBI" id="CHEBI:15378"/>
        <dbReference type="ChEBI" id="CHEBI:30013"/>
        <dbReference type="ChEBI" id="CHEBI:30616"/>
        <dbReference type="ChEBI" id="CHEBI:61977"/>
        <dbReference type="ChEBI" id="CHEBI:456216"/>
        <dbReference type="EC" id="2.7.11.1"/>
    </reaction>
</comment>
<keyword evidence="9" id="KW-0802">TPR repeat</keyword>
<dbReference type="GO" id="GO:0000245">
    <property type="term" value="P:spliceosomal complex assembly"/>
    <property type="evidence" value="ECO:0007669"/>
    <property type="project" value="TreeGrafter"/>
</dbReference>
<reference evidence="11" key="1">
    <citation type="submission" date="2020-11" db="EMBL/GenBank/DDBJ databases">
        <authorList>
            <consortium name="DOE Joint Genome Institute"/>
            <person name="Ahrendt S."/>
            <person name="Riley R."/>
            <person name="Andreopoulos W."/>
            <person name="Labutti K."/>
            <person name="Pangilinan J."/>
            <person name="Ruiz-Duenas F.J."/>
            <person name="Barrasa J.M."/>
            <person name="Sanchez-Garcia M."/>
            <person name="Camarero S."/>
            <person name="Miyauchi S."/>
            <person name="Serrano A."/>
            <person name="Linde D."/>
            <person name="Babiker R."/>
            <person name="Drula E."/>
            <person name="Ayuso-Fernandez I."/>
            <person name="Pacheco R."/>
            <person name="Padilla G."/>
            <person name="Ferreira P."/>
            <person name="Barriuso J."/>
            <person name="Kellner H."/>
            <person name="Castanera R."/>
            <person name="Alfaro M."/>
            <person name="Ramirez L."/>
            <person name="Pisabarro A.G."/>
            <person name="Kuo A."/>
            <person name="Tritt A."/>
            <person name="Lipzen A."/>
            <person name="He G."/>
            <person name="Yan M."/>
            <person name="Ng V."/>
            <person name="Cullen D."/>
            <person name="Martin F."/>
            <person name="Rosso M.-N."/>
            <person name="Henrissat B."/>
            <person name="Hibbett D."/>
            <person name="Martinez A.T."/>
            <person name="Grigoriev I.V."/>
        </authorList>
    </citation>
    <scope>NUCLEOTIDE SEQUENCE</scope>
    <source>
        <strain evidence="11">CBS 247.69</strain>
    </source>
</reference>
<proteinExistence type="predicted"/>
<evidence type="ECO:0000256" key="6">
    <source>
        <dbReference type="ARBA" id="ARBA00022840"/>
    </source>
</evidence>
<dbReference type="GO" id="GO:0005737">
    <property type="term" value="C:cytoplasm"/>
    <property type="evidence" value="ECO:0007669"/>
    <property type="project" value="TreeGrafter"/>
</dbReference>
<dbReference type="Pfam" id="PF00069">
    <property type="entry name" value="Pkinase"/>
    <property type="match status" value="1"/>
</dbReference>
<dbReference type="PANTHER" id="PTHR47634:SF9">
    <property type="entry name" value="PROTEIN KINASE DOMAIN-CONTAINING PROTEIN-RELATED"/>
    <property type="match status" value="1"/>
</dbReference>
<evidence type="ECO:0000256" key="2">
    <source>
        <dbReference type="ARBA" id="ARBA00022527"/>
    </source>
</evidence>
<dbReference type="InterPro" id="IPR000719">
    <property type="entry name" value="Prot_kinase_dom"/>
</dbReference>
<evidence type="ECO:0000256" key="1">
    <source>
        <dbReference type="ARBA" id="ARBA00012513"/>
    </source>
</evidence>
<dbReference type="Gene3D" id="1.10.510.10">
    <property type="entry name" value="Transferase(Phosphotransferase) domain 1"/>
    <property type="match status" value="1"/>
</dbReference>
<evidence type="ECO:0000256" key="3">
    <source>
        <dbReference type="ARBA" id="ARBA00022679"/>
    </source>
</evidence>
<keyword evidence="2" id="KW-0723">Serine/threonine-protein kinase</keyword>
<feature type="repeat" description="TPR" evidence="9">
    <location>
        <begin position="270"/>
        <end position="303"/>
    </location>
</feature>
<evidence type="ECO:0000256" key="8">
    <source>
        <dbReference type="ARBA" id="ARBA00048679"/>
    </source>
</evidence>
<protein>
    <recommendedName>
        <fullName evidence="1">non-specific serine/threonine protein kinase</fullName>
        <ecNumber evidence="1">2.7.11.1</ecNumber>
    </recommendedName>
</protein>
<dbReference type="InterPro" id="IPR011009">
    <property type="entry name" value="Kinase-like_dom_sf"/>
</dbReference>
<organism evidence="11 12">
    <name type="scientific">Collybia nuda</name>
    <dbReference type="NCBI Taxonomy" id="64659"/>
    <lineage>
        <taxon>Eukaryota</taxon>
        <taxon>Fungi</taxon>
        <taxon>Dikarya</taxon>
        <taxon>Basidiomycota</taxon>
        <taxon>Agaricomycotina</taxon>
        <taxon>Agaricomycetes</taxon>
        <taxon>Agaricomycetidae</taxon>
        <taxon>Agaricales</taxon>
        <taxon>Tricholomatineae</taxon>
        <taxon>Clitocybaceae</taxon>
        <taxon>Collybia</taxon>
    </lineage>
</organism>
<dbReference type="EMBL" id="MU150257">
    <property type="protein sequence ID" value="KAF9464001.1"/>
    <property type="molecule type" value="Genomic_DNA"/>
</dbReference>
<dbReference type="GO" id="GO:0005524">
    <property type="term" value="F:ATP binding"/>
    <property type="evidence" value="ECO:0007669"/>
    <property type="project" value="UniProtKB-KW"/>
</dbReference>
<keyword evidence="3" id="KW-0808">Transferase</keyword>
<comment type="catalytic activity">
    <reaction evidence="8">
        <text>L-seryl-[protein] + ATP = O-phospho-L-seryl-[protein] + ADP + H(+)</text>
        <dbReference type="Rhea" id="RHEA:17989"/>
        <dbReference type="Rhea" id="RHEA-COMP:9863"/>
        <dbReference type="Rhea" id="RHEA-COMP:11604"/>
        <dbReference type="ChEBI" id="CHEBI:15378"/>
        <dbReference type="ChEBI" id="CHEBI:29999"/>
        <dbReference type="ChEBI" id="CHEBI:30616"/>
        <dbReference type="ChEBI" id="CHEBI:83421"/>
        <dbReference type="ChEBI" id="CHEBI:456216"/>
        <dbReference type="EC" id="2.7.11.1"/>
    </reaction>
</comment>
<comment type="caution">
    <text evidence="11">The sequence shown here is derived from an EMBL/GenBank/DDBJ whole genome shotgun (WGS) entry which is preliminary data.</text>
</comment>
<accession>A0A9P6CFD8</accession>
<keyword evidence="4" id="KW-0547">Nucleotide-binding</keyword>
<keyword evidence="6" id="KW-0067">ATP-binding</keyword>
<evidence type="ECO:0000256" key="5">
    <source>
        <dbReference type="ARBA" id="ARBA00022777"/>
    </source>
</evidence>
<gene>
    <name evidence="11" type="ORF">BDZ94DRAFT_1321356</name>
</gene>
<dbReference type="InterPro" id="IPR051334">
    <property type="entry name" value="SRPK"/>
</dbReference>
<dbReference type="AlphaFoldDB" id="A0A9P6CFD8"/>
<dbReference type="InterPro" id="IPR019734">
    <property type="entry name" value="TPR_rpt"/>
</dbReference>
<dbReference type="PANTHER" id="PTHR47634">
    <property type="entry name" value="PROTEIN KINASE DOMAIN-CONTAINING PROTEIN-RELATED"/>
    <property type="match status" value="1"/>
</dbReference>
<dbReference type="GO" id="GO:0004674">
    <property type="term" value="F:protein serine/threonine kinase activity"/>
    <property type="evidence" value="ECO:0007669"/>
    <property type="project" value="UniProtKB-KW"/>
</dbReference>
<dbReference type="GO" id="GO:0050684">
    <property type="term" value="P:regulation of mRNA processing"/>
    <property type="evidence" value="ECO:0007669"/>
    <property type="project" value="TreeGrafter"/>
</dbReference>
<evidence type="ECO:0000259" key="10">
    <source>
        <dbReference type="PROSITE" id="PS50011"/>
    </source>
</evidence>
<evidence type="ECO:0000256" key="4">
    <source>
        <dbReference type="ARBA" id="ARBA00022741"/>
    </source>
</evidence>
<dbReference type="Proteomes" id="UP000807353">
    <property type="component" value="Unassembled WGS sequence"/>
</dbReference>
<dbReference type="GO" id="GO:0005634">
    <property type="term" value="C:nucleus"/>
    <property type="evidence" value="ECO:0007669"/>
    <property type="project" value="TreeGrafter"/>
</dbReference>
<name>A0A9P6CFD8_9AGAR</name>
<keyword evidence="5 11" id="KW-0418">Kinase</keyword>
<evidence type="ECO:0000256" key="7">
    <source>
        <dbReference type="ARBA" id="ARBA00047899"/>
    </source>
</evidence>
<dbReference type="SMART" id="SM00220">
    <property type="entry name" value="S_TKc"/>
    <property type="match status" value="1"/>
</dbReference>
<dbReference type="EC" id="2.7.11.1" evidence="1"/>
<dbReference type="PROSITE" id="PS50011">
    <property type="entry name" value="PROTEIN_KINASE_DOM"/>
    <property type="match status" value="1"/>
</dbReference>
<sequence length="318" mass="36410">MFPPRTTLPQRLKQFFSAVTQSFRCRKVRRKHIRSEPIVYQLEAYCPRQERDDTDRGGRYESLSELCARVGYQLPIQVVKLIARDVLRELQILHEESGVAHGDLNTNNIFLSPRDMRSLVSQLSADIQESFTPSDKLSIDDVLLDFNSMLTSTSSTVFKLYNVELDALGLSGLSDNRSLRPPEVILGAPHGTSADLWSLGCILYELLTGESLFDPYFQTHDLGLSPDESHLIQIIELLGELPQDVLSAGEYSERWFNQDGTLRIETTLYPVSLETILRSQVEEDDFEDAYNFFNNLLQLNPEERAKPYETVNHVWFMN</sequence>
<dbReference type="OrthoDB" id="5979581at2759"/>
<evidence type="ECO:0000256" key="9">
    <source>
        <dbReference type="PROSITE-ProRule" id="PRU00339"/>
    </source>
</evidence>
<keyword evidence="12" id="KW-1185">Reference proteome</keyword>
<dbReference type="PROSITE" id="PS50005">
    <property type="entry name" value="TPR"/>
    <property type="match status" value="1"/>
</dbReference>